<keyword evidence="1" id="KW-0812">Transmembrane</keyword>
<reference evidence="2" key="1">
    <citation type="submission" date="2016-02" db="EMBL/GenBank/DDBJ databases">
        <title>Genome sequence of Bacillus trypoxylicola KCTC 13244(T).</title>
        <authorList>
            <person name="Jeong H."/>
            <person name="Park S.-H."/>
            <person name="Choi S.-K."/>
        </authorList>
    </citation>
    <scope>NUCLEOTIDE SEQUENCE [LARGE SCALE GENOMIC DNA]</scope>
    <source>
        <strain evidence="2">KCTC 13244</strain>
    </source>
</reference>
<evidence type="ECO:0000313" key="2">
    <source>
        <dbReference type="EMBL" id="KYG31832.1"/>
    </source>
</evidence>
<organism evidence="2 3">
    <name type="scientific">Alkalihalobacillus trypoxylicola</name>
    <dbReference type="NCBI Taxonomy" id="519424"/>
    <lineage>
        <taxon>Bacteria</taxon>
        <taxon>Bacillati</taxon>
        <taxon>Bacillota</taxon>
        <taxon>Bacilli</taxon>
        <taxon>Bacillales</taxon>
        <taxon>Bacillaceae</taxon>
        <taxon>Alkalihalobacillus</taxon>
    </lineage>
</organism>
<keyword evidence="3" id="KW-1185">Reference proteome</keyword>
<dbReference type="RefSeq" id="WP_061948206.1">
    <property type="nucleotide sequence ID" value="NZ_LTAO01000012.1"/>
</dbReference>
<accession>A0A162E615</accession>
<keyword evidence="1" id="KW-0472">Membrane</keyword>
<comment type="caution">
    <text evidence="2">The sequence shown here is derived from an EMBL/GenBank/DDBJ whole genome shotgun (WGS) entry which is preliminary data.</text>
</comment>
<protein>
    <submittedName>
        <fullName evidence="2">Uncharacterized protein</fullName>
    </submittedName>
</protein>
<dbReference type="AlphaFoldDB" id="A0A162E615"/>
<keyword evidence="1" id="KW-1133">Transmembrane helix</keyword>
<evidence type="ECO:0000313" key="3">
    <source>
        <dbReference type="Proteomes" id="UP000075806"/>
    </source>
</evidence>
<dbReference type="Proteomes" id="UP000075806">
    <property type="component" value="Unassembled WGS sequence"/>
</dbReference>
<feature type="transmembrane region" description="Helical" evidence="1">
    <location>
        <begin position="42"/>
        <end position="64"/>
    </location>
</feature>
<name>A0A162E615_9BACI</name>
<evidence type="ECO:0000256" key="1">
    <source>
        <dbReference type="SAM" id="Phobius"/>
    </source>
</evidence>
<proteinExistence type="predicted"/>
<sequence length="66" mass="7805">MDALIFFLLSISLLSLYSSIYMVKQLNRTDEKDVRAKMKNRIYFMMIMTLLSGLVFFYFIIVSFSS</sequence>
<dbReference type="EMBL" id="LTAO01000012">
    <property type="protein sequence ID" value="KYG31832.1"/>
    <property type="molecule type" value="Genomic_DNA"/>
</dbReference>
<gene>
    <name evidence="2" type="ORF">AZF04_03375</name>
</gene>